<dbReference type="InterPro" id="IPR021834">
    <property type="entry name" value="DUF3426"/>
</dbReference>
<dbReference type="NCBIfam" id="TIGR02098">
    <property type="entry name" value="MJ0042_CXXC"/>
    <property type="match status" value="1"/>
</dbReference>
<evidence type="ECO:0000313" key="5">
    <source>
        <dbReference type="Proteomes" id="UP000308917"/>
    </source>
</evidence>
<dbReference type="EMBL" id="STFG01000008">
    <property type="protein sequence ID" value="THU01561.1"/>
    <property type="molecule type" value="Genomic_DNA"/>
</dbReference>
<name>A0A4S8F491_9BURK</name>
<reference evidence="4 5" key="1">
    <citation type="journal article" date="2015" name="Antonie Van Leeuwenhoek">
        <title>Lampropedia puyangensis sp. nov., isolated from symptomatic bark of Populus ? euramericana canker and emended description of Lampropedia hyalina (Ehrenberg 1832) Lee et al. 2004.</title>
        <authorList>
            <person name="Li Y."/>
            <person name="Wang T."/>
            <person name="Piao C.G."/>
            <person name="Wang L.F."/>
            <person name="Tian G.Z."/>
            <person name="Zhu T.H."/>
            <person name="Guo M.W."/>
        </authorList>
    </citation>
    <scope>NUCLEOTIDE SEQUENCE [LARGE SCALE GENOMIC DNA]</scope>
    <source>
        <strain evidence="4 5">2-bin</strain>
    </source>
</reference>
<dbReference type="RefSeq" id="WP_136573494.1">
    <property type="nucleotide sequence ID" value="NZ_STFG01000008.1"/>
</dbReference>
<feature type="compositionally biased region" description="Polar residues" evidence="1">
    <location>
        <begin position="55"/>
        <end position="73"/>
    </location>
</feature>
<feature type="compositionally biased region" description="Basic and acidic residues" evidence="1">
    <location>
        <begin position="75"/>
        <end position="90"/>
    </location>
</feature>
<comment type="caution">
    <text evidence="4">The sequence shown here is derived from an EMBL/GenBank/DDBJ whole genome shotgun (WGS) entry which is preliminary data.</text>
</comment>
<evidence type="ECO:0000256" key="1">
    <source>
        <dbReference type="SAM" id="MobiDB-lite"/>
    </source>
</evidence>
<keyword evidence="2" id="KW-0812">Transmembrane</keyword>
<dbReference type="Proteomes" id="UP000308917">
    <property type="component" value="Unassembled WGS sequence"/>
</dbReference>
<gene>
    <name evidence="4" type="ORF">E9531_08970</name>
</gene>
<dbReference type="AlphaFoldDB" id="A0A4S8F491"/>
<evidence type="ECO:0000259" key="3">
    <source>
        <dbReference type="Pfam" id="PF13719"/>
    </source>
</evidence>
<keyword evidence="2" id="KW-0472">Membrane</keyword>
<proteinExistence type="predicted"/>
<protein>
    <submittedName>
        <fullName evidence="4">DUF3426 domain-containing protein</fullName>
    </submittedName>
</protein>
<feature type="compositionally biased region" description="Polar residues" evidence="1">
    <location>
        <begin position="91"/>
        <end position="107"/>
    </location>
</feature>
<accession>A0A4S8F491</accession>
<feature type="domain" description="Zinc finger/thioredoxin putative" evidence="3">
    <location>
        <begin position="3"/>
        <end position="39"/>
    </location>
</feature>
<evidence type="ECO:0000256" key="2">
    <source>
        <dbReference type="SAM" id="Phobius"/>
    </source>
</evidence>
<organism evidence="4 5">
    <name type="scientific">Lampropedia puyangensis</name>
    <dbReference type="NCBI Taxonomy" id="1330072"/>
    <lineage>
        <taxon>Bacteria</taxon>
        <taxon>Pseudomonadati</taxon>
        <taxon>Pseudomonadota</taxon>
        <taxon>Betaproteobacteria</taxon>
        <taxon>Burkholderiales</taxon>
        <taxon>Comamonadaceae</taxon>
        <taxon>Lampropedia</taxon>
    </lineage>
</organism>
<dbReference type="Pfam" id="PF11906">
    <property type="entry name" value="DUF3426"/>
    <property type="match status" value="1"/>
</dbReference>
<sequence length="452" mass="49151">MSLITRCPSCATKFKVTPEQLRVSEGWVRCGRCNNIFDATDHLLEGQIPPPADEQSGSTVPASNLDNSTTPSSDGADHERPSERWLKELSETFSPTATPSDGSSQSDALVHAAQAEAQEPTTDIGPEIEPADDANATPSENAPDDLGSFQDELERWQAKQSATPAQPSHVPATEDASTDVTQSIGGQDHTDQQESLAASLKRPSVESAPTAAPEPESTLAPAQAAPLDSAQHTEGELPLANEAELAPYEPVPQDSDGMVGYPTQEQLDEYNAAFSETQELRFIREAEQKAFWRRPAIRALMGLLALLLLALLTAQYTYYQRDSIAAISPQWKARMQTACNALGCTITPLQALEDLVLDGSTFQSEGNNRYTLSWSVRNRSSQWIQTPALSLSLRDENGKTLIRRTIEASEINQVPLELAPGTAWKAEKSLVLNTYADAITGYQLQIFYPNTP</sequence>
<evidence type="ECO:0000313" key="4">
    <source>
        <dbReference type="EMBL" id="THU01561.1"/>
    </source>
</evidence>
<keyword evidence="2" id="KW-1133">Transmembrane helix</keyword>
<dbReference type="InterPro" id="IPR011723">
    <property type="entry name" value="Znf/thioredoxin_put"/>
</dbReference>
<dbReference type="Pfam" id="PF13719">
    <property type="entry name" value="Zn_ribbon_5"/>
    <property type="match status" value="1"/>
</dbReference>
<keyword evidence="5" id="KW-1185">Reference proteome</keyword>
<feature type="transmembrane region" description="Helical" evidence="2">
    <location>
        <begin position="299"/>
        <end position="319"/>
    </location>
</feature>
<dbReference type="OrthoDB" id="5294582at2"/>
<feature type="region of interest" description="Disordered" evidence="1">
    <location>
        <begin position="44"/>
        <end position="232"/>
    </location>
</feature>